<dbReference type="Proteomes" id="UP000237347">
    <property type="component" value="Unassembled WGS sequence"/>
</dbReference>
<proteinExistence type="inferred from homology"/>
<dbReference type="AlphaFoldDB" id="A0AAW0JZ43"/>
<gene>
    <name evidence="3" type="ORF">CFP56_027071</name>
</gene>
<protein>
    <submittedName>
        <fullName evidence="3">Pentatricopeptide repeat-containing protein</fullName>
    </submittedName>
</protein>
<comment type="caution">
    <text evidence="3">The sequence shown here is derived from an EMBL/GenBank/DDBJ whole genome shotgun (WGS) entry which is preliminary data.</text>
</comment>
<comment type="similarity">
    <text evidence="1">Belongs to the PPR family. P subfamily.</text>
</comment>
<evidence type="ECO:0000256" key="1">
    <source>
        <dbReference type="ARBA" id="ARBA00007626"/>
    </source>
</evidence>
<evidence type="ECO:0000256" key="2">
    <source>
        <dbReference type="ARBA" id="ARBA00022737"/>
    </source>
</evidence>
<dbReference type="PANTHER" id="PTHR47933:SF11">
    <property type="entry name" value="PENTATRICOPEPTIDE REPEAT-CONTAINING PROTEIN 2"/>
    <property type="match status" value="1"/>
</dbReference>
<accession>A0AAW0JZ43</accession>
<name>A0AAW0JZ43_QUESU</name>
<keyword evidence="2" id="KW-0677">Repeat</keyword>
<keyword evidence="4" id="KW-1185">Reference proteome</keyword>
<dbReference type="Gene3D" id="1.25.40.10">
    <property type="entry name" value="Tetratricopeptide repeat domain"/>
    <property type="match status" value="1"/>
</dbReference>
<dbReference type="EMBL" id="PKMF04000437">
    <property type="protein sequence ID" value="KAK7831730.1"/>
    <property type="molecule type" value="Genomic_DNA"/>
</dbReference>
<evidence type="ECO:0000313" key="4">
    <source>
        <dbReference type="Proteomes" id="UP000237347"/>
    </source>
</evidence>
<evidence type="ECO:0000313" key="3">
    <source>
        <dbReference type="EMBL" id="KAK7831730.1"/>
    </source>
</evidence>
<dbReference type="GO" id="GO:0003729">
    <property type="term" value="F:mRNA binding"/>
    <property type="evidence" value="ECO:0007669"/>
    <property type="project" value="TreeGrafter"/>
</dbReference>
<dbReference type="PANTHER" id="PTHR47933">
    <property type="entry name" value="PENTATRICOPEPTIDE REPEAT-CONTAINING PROTEIN 1, MITOCHONDRIAL"/>
    <property type="match status" value="1"/>
</dbReference>
<sequence>MNLLSELELIEMVKVVSPNDGDVFERRERKKEPKSLLYEMKRNGVHPDSLLCRVVVEGYENESKLLSALNLLFEIPISADIDEYLVDKLCEENRPFVTKSLLERISPYGYVPSQEPNCLCKINKSMKGEYVMKEMVKFVVPPDTAICKALINGYIKEMDIK</sequence>
<organism evidence="3 4">
    <name type="scientific">Quercus suber</name>
    <name type="common">Cork oak</name>
    <dbReference type="NCBI Taxonomy" id="58331"/>
    <lineage>
        <taxon>Eukaryota</taxon>
        <taxon>Viridiplantae</taxon>
        <taxon>Streptophyta</taxon>
        <taxon>Embryophyta</taxon>
        <taxon>Tracheophyta</taxon>
        <taxon>Spermatophyta</taxon>
        <taxon>Magnoliopsida</taxon>
        <taxon>eudicotyledons</taxon>
        <taxon>Gunneridae</taxon>
        <taxon>Pentapetalae</taxon>
        <taxon>rosids</taxon>
        <taxon>fabids</taxon>
        <taxon>Fagales</taxon>
        <taxon>Fagaceae</taxon>
        <taxon>Quercus</taxon>
    </lineage>
</organism>
<dbReference type="InterPro" id="IPR051240">
    <property type="entry name" value="Mito_RNA-Proc/Resp"/>
</dbReference>
<reference evidence="3 4" key="1">
    <citation type="journal article" date="2018" name="Sci. Data">
        <title>The draft genome sequence of cork oak.</title>
        <authorList>
            <person name="Ramos A.M."/>
            <person name="Usie A."/>
            <person name="Barbosa P."/>
            <person name="Barros P.M."/>
            <person name="Capote T."/>
            <person name="Chaves I."/>
            <person name="Simoes F."/>
            <person name="Abreu I."/>
            <person name="Carrasquinho I."/>
            <person name="Faro C."/>
            <person name="Guimaraes J.B."/>
            <person name="Mendonca D."/>
            <person name="Nobrega F."/>
            <person name="Rodrigues L."/>
            <person name="Saibo N.J.M."/>
            <person name="Varela M.C."/>
            <person name="Egas C."/>
            <person name="Matos J."/>
            <person name="Miguel C.M."/>
            <person name="Oliveira M.M."/>
            <person name="Ricardo C.P."/>
            <person name="Goncalves S."/>
        </authorList>
    </citation>
    <scope>NUCLEOTIDE SEQUENCE [LARGE SCALE GENOMIC DNA]</scope>
    <source>
        <strain evidence="4">cv. HL8</strain>
    </source>
</reference>
<dbReference type="InterPro" id="IPR011990">
    <property type="entry name" value="TPR-like_helical_dom_sf"/>
</dbReference>